<dbReference type="Proteomes" id="UP001479520">
    <property type="component" value="Plasmid unnamed1"/>
</dbReference>
<evidence type="ECO:0000313" key="1">
    <source>
        <dbReference type="EMBL" id="WZJ23424.1"/>
    </source>
</evidence>
<keyword evidence="1" id="KW-0614">Plasmid</keyword>
<accession>A0ABZ2XNJ0</accession>
<dbReference type="RefSeq" id="WP_341744756.1">
    <property type="nucleotide sequence ID" value="NZ_CP151407.1"/>
</dbReference>
<organism evidence="1 2">
    <name type="scientific">Azonexus hydrophilus</name>
    <dbReference type="NCBI Taxonomy" id="418702"/>
    <lineage>
        <taxon>Bacteria</taxon>
        <taxon>Pseudomonadati</taxon>
        <taxon>Pseudomonadota</taxon>
        <taxon>Betaproteobacteria</taxon>
        <taxon>Rhodocyclales</taxon>
        <taxon>Azonexaceae</taxon>
        <taxon>Azonexus</taxon>
    </lineage>
</organism>
<name>A0ABZ2XNJ0_9RHOO</name>
<dbReference type="EMBL" id="CP151407">
    <property type="protein sequence ID" value="WZJ23424.1"/>
    <property type="molecule type" value="Genomic_DNA"/>
</dbReference>
<sequence length="286" mass="32198">MINPINIEPANPMQKIIYMVHDDDGALAGGPLLGAPGIDFPLLAAEFRAERYAKAEDAGEDYCWLSESEFVSWLLERQILSPMKTVDVSIKIETQYEHRYVPKHWPLCPECSIGRGEENMGRVLHSLNRADWHRKCTECGHDWDHRDEPYLYKQPMLEDDGRCVASGCVPYSISQAGEVPMADVLVVCSKHGWSENNGMYDTHGVLAAGELGIRMLPRKTDITEGKLTLRKLLDMLSPTKNYIIATRKHWLAVVKGENRDQADTGMRAEVSAYWEVLPVNSQGALD</sequence>
<proteinExistence type="predicted"/>
<protein>
    <submittedName>
        <fullName evidence="1">Uncharacterized protein</fullName>
    </submittedName>
</protein>
<evidence type="ECO:0000313" key="2">
    <source>
        <dbReference type="Proteomes" id="UP001479520"/>
    </source>
</evidence>
<geneLocation type="plasmid" evidence="1 2">
    <name>unnamed1</name>
</geneLocation>
<reference evidence="1 2" key="1">
    <citation type="submission" date="2024-04" db="EMBL/GenBank/DDBJ databases">
        <title>Dissimilatory iodate-reducing microorganisms contribute to the enrichment of iodine in groundwater.</title>
        <authorList>
            <person name="Jiang Z."/>
        </authorList>
    </citation>
    <scope>NUCLEOTIDE SEQUENCE [LARGE SCALE GENOMIC DNA]</scope>
    <source>
        <strain evidence="1 2">NCP973</strain>
        <plasmid evidence="1 2">unnamed1</plasmid>
    </source>
</reference>
<keyword evidence="2" id="KW-1185">Reference proteome</keyword>
<gene>
    <name evidence="1" type="ORF">AADV58_16840</name>
</gene>